<comment type="subcellular location">
    <subcellularLocation>
        <location evidence="1">Membrane</location>
        <topology evidence="1">Multi-pass membrane protein</topology>
    </subcellularLocation>
</comment>
<keyword evidence="8" id="KW-1185">Reference proteome</keyword>
<feature type="transmembrane region" description="Helical" evidence="5">
    <location>
        <begin position="270"/>
        <end position="291"/>
    </location>
</feature>
<dbReference type="GeneID" id="9807264"/>
<feature type="domain" description="Major facilitator superfamily (MFS) profile" evidence="6">
    <location>
        <begin position="102"/>
        <end position="557"/>
    </location>
</feature>
<evidence type="ECO:0000256" key="2">
    <source>
        <dbReference type="ARBA" id="ARBA00022692"/>
    </source>
</evidence>
<feature type="transmembrane region" description="Helical" evidence="5">
    <location>
        <begin position="240"/>
        <end position="264"/>
    </location>
</feature>
<gene>
    <name evidence="7" type="ORF">CRE_19709</name>
</gene>
<dbReference type="HOGENOM" id="CLU_001265_5_0_1"/>
<name>E3MD88_CAERE</name>
<dbReference type="Pfam" id="PF07690">
    <property type="entry name" value="MFS_1"/>
    <property type="match status" value="1"/>
</dbReference>
<evidence type="ECO:0000256" key="5">
    <source>
        <dbReference type="SAM" id="Phobius"/>
    </source>
</evidence>
<protein>
    <recommendedName>
        <fullName evidence="6">Major facilitator superfamily (MFS) profile domain-containing protein</fullName>
    </recommendedName>
</protein>
<keyword evidence="2 5" id="KW-0812">Transmembrane</keyword>
<proteinExistence type="predicted"/>
<dbReference type="OMA" id="WLHVGFF"/>
<keyword evidence="4 5" id="KW-0472">Membrane</keyword>
<dbReference type="GO" id="GO:0006820">
    <property type="term" value="P:monoatomic anion transport"/>
    <property type="evidence" value="ECO:0007669"/>
    <property type="project" value="TreeGrafter"/>
</dbReference>
<feature type="transmembrane region" description="Helical" evidence="5">
    <location>
        <begin position="466"/>
        <end position="486"/>
    </location>
</feature>
<dbReference type="InterPro" id="IPR020846">
    <property type="entry name" value="MFS_dom"/>
</dbReference>
<dbReference type="InterPro" id="IPR011701">
    <property type="entry name" value="MFS"/>
</dbReference>
<evidence type="ECO:0000256" key="4">
    <source>
        <dbReference type="ARBA" id="ARBA00023136"/>
    </source>
</evidence>
<dbReference type="Proteomes" id="UP000008281">
    <property type="component" value="Unassembled WGS sequence"/>
</dbReference>
<dbReference type="InterPro" id="IPR050382">
    <property type="entry name" value="MFS_Na/Anion_cotransporter"/>
</dbReference>
<dbReference type="EMBL" id="DS268436">
    <property type="protein sequence ID" value="EFO98885.1"/>
    <property type="molecule type" value="Genomic_DNA"/>
</dbReference>
<dbReference type="GO" id="GO:0022857">
    <property type="term" value="F:transmembrane transporter activity"/>
    <property type="evidence" value="ECO:0007669"/>
    <property type="project" value="InterPro"/>
</dbReference>
<feature type="transmembrane region" description="Helical" evidence="5">
    <location>
        <begin position="180"/>
        <end position="197"/>
    </location>
</feature>
<feature type="transmembrane region" description="Helical" evidence="5">
    <location>
        <begin position="402"/>
        <end position="422"/>
    </location>
</feature>
<dbReference type="PANTHER" id="PTHR11662:SF72">
    <property type="entry name" value="MAJOR FACILITATOR SUPERFAMILY (MFS) PROFILE DOMAIN-CONTAINING PROTEIN"/>
    <property type="match status" value="1"/>
</dbReference>
<dbReference type="STRING" id="31234.E3MD88"/>
<dbReference type="PROSITE" id="PS50850">
    <property type="entry name" value="MFS"/>
    <property type="match status" value="1"/>
</dbReference>
<evidence type="ECO:0000313" key="8">
    <source>
        <dbReference type="Proteomes" id="UP000008281"/>
    </source>
</evidence>
<dbReference type="AlphaFoldDB" id="E3MD88"/>
<dbReference type="FunCoup" id="E3MD88">
    <property type="interactions" value="13"/>
</dbReference>
<feature type="transmembrane region" description="Helical" evidence="5">
    <location>
        <begin position="303"/>
        <end position="322"/>
    </location>
</feature>
<feature type="transmembrane region" description="Helical" evidence="5">
    <location>
        <begin position="531"/>
        <end position="549"/>
    </location>
</feature>
<organism evidence="8">
    <name type="scientific">Caenorhabditis remanei</name>
    <name type="common">Caenorhabditis vulgaris</name>
    <dbReference type="NCBI Taxonomy" id="31234"/>
    <lineage>
        <taxon>Eukaryota</taxon>
        <taxon>Metazoa</taxon>
        <taxon>Ecdysozoa</taxon>
        <taxon>Nematoda</taxon>
        <taxon>Chromadorea</taxon>
        <taxon>Rhabditida</taxon>
        <taxon>Rhabditina</taxon>
        <taxon>Rhabditomorpha</taxon>
        <taxon>Rhabditoidea</taxon>
        <taxon>Rhabditidae</taxon>
        <taxon>Peloderinae</taxon>
        <taxon>Caenorhabditis</taxon>
    </lineage>
</organism>
<dbReference type="FunFam" id="1.20.1250.20:FF:000355">
    <property type="entry name" value="SLC (SoLute Carrier) homolog"/>
    <property type="match status" value="1"/>
</dbReference>
<evidence type="ECO:0000256" key="1">
    <source>
        <dbReference type="ARBA" id="ARBA00004141"/>
    </source>
</evidence>
<accession>E3MD88</accession>
<reference evidence="7" key="1">
    <citation type="submission" date="2007-07" db="EMBL/GenBank/DDBJ databases">
        <title>PCAP assembly of the Caenorhabditis remanei genome.</title>
        <authorList>
            <consortium name="The Caenorhabditis remanei Sequencing Consortium"/>
            <person name="Wilson R.K."/>
        </authorList>
    </citation>
    <scope>NUCLEOTIDE SEQUENCE [LARGE SCALE GENOMIC DNA]</scope>
    <source>
        <strain evidence="7">PB4641</strain>
    </source>
</reference>
<dbReference type="KEGG" id="crq:GCK72_017032"/>
<feature type="transmembrane region" description="Helical" evidence="5">
    <location>
        <begin position="442"/>
        <end position="459"/>
    </location>
</feature>
<dbReference type="Gene3D" id="1.20.1250.20">
    <property type="entry name" value="MFS general substrate transporter like domains"/>
    <property type="match status" value="2"/>
</dbReference>
<evidence type="ECO:0000259" key="6">
    <source>
        <dbReference type="PROSITE" id="PS50850"/>
    </source>
</evidence>
<dbReference type="PANTHER" id="PTHR11662">
    <property type="entry name" value="SOLUTE CARRIER FAMILY 17"/>
    <property type="match status" value="1"/>
</dbReference>
<keyword evidence="3 5" id="KW-1133">Transmembrane helix</keyword>
<dbReference type="eggNOG" id="KOG2532">
    <property type="taxonomic scope" value="Eukaryota"/>
</dbReference>
<dbReference type="RefSeq" id="XP_003105877.2">
    <property type="nucleotide sequence ID" value="XM_003105829.2"/>
</dbReference>
<evidence type="ECO:0000313" key="7">
    <source>
        <dbReference type="EMBL" id="EFO98885.1"/>
    </source>
</evidence>
<dbReference type="PROSITE" id="PS00217">
    <property type="entry name" value="SUGAR_TRANSPORT_2"/>
    <property type="match status" value="1"/>
</dbReference>
<sequence>MLEHFDTEHVQKHQKPSSPSKLRPLFFAAPINWCRPLPLYFVTRPPRFLLLFHFSIHFRHSSISSQLLISHSPRLLPPHHLRGSTMSTSCDLWSVRSVRLRVAVAIALALTIEGLMRSNLNMAIVCMLNSTALTDGKPMISSSSTPTNTSFDQSCPLLKFGTAKSVEHKGTIFWTSQDRAVIFASFYAGGLIATLASEVLNRYIGATRTVLYGGIANVVGTFLTPFVASQTNFGTFPIILLRFVMGFGQGVLWPCMLVLVAQWFPANEKSTALAVATTGNQLSVVIAMFVTAELCQLPWGWPMAFHVYAVCGIVMCFIWYLVVYDSPCHADEKVSKEELQYITTERVRQRPMHPNWLALMKSPVVWSIAASSFAHNYVTVGTITYLPLYYKTVLNMSLTSNGVLSAVPFILQFFSKVFYAGMADSAKTRGWASFDTVTKFCNSSASFGIALCFGLLCFCDCSQRPAAIFLICMAMSFVSGYIPGYSTSAVTIAPAQTAAIAAFSRFWGQIASSVAPYHIGAYTKQGTHEEWTIVFAIMAGICGITGMFFHCCGTASLQDWDSDHSKAPMEIAREELIDSSKLDDSLRVTTVD</sequence>
<feature type="transmembrane region" description="Helical" evidence="5">
    <location>
        <begin position="209"/>
        <end position="228"/>
    </location>
</feature>
<dbReference type="SUPFAM" id="SSF103473">
    <property type="entry name" value="MFS general substrate transporter"/>
    <property type="match status" value="1"/>
</dbReference>
<dbReference type="OrthoDB" id="2985014at2759"/>
<dbReference type="InParanoid" id="E3MD88"/>
<evidence type="ECO:0000256" key="3">
    <source>
        <dbReference type="ARBA" id="ARBA00022989"/>
    </source>
</evidence>
<dbReference type="InterPro" id="IPR036259">
    <property type="entry name" value="MFS_trans_sf"/>
</dbReference>
<dbReference type="GO" id="GO:0016020">
    <property type="term" value="C:membrane"/>
    <property type="evidence" value="ECO:0007669"/>
    <property type="project" value="UniProtKB-SubCell"/>
</dbReference>
<dbReference type="CTD" id="9807264"/>
<dbReference type="InterPro" id="IPR005829">
    <property type="entry name" value="Sugar_transporter_CS"/>
</dbReference>